<protein>
    <submittedName>
        <fullName evidence="6">Glucan endo-1,3-beta-glucosidase 11</fullName>
    </submittedName>
</protein>
<name>A0A0A1WWQ2_ZEUCU</name>
<feature type="region of interest" description="Disordered" evidence="3">
    <location>
        <begin position="224"/>
        <end position="247"/>
    </location>
</feature>
<dbReference type="Pfam" id="PF13359">
    <property type="entry name" value="DDE_Tnp_4"/>
    <property type="match status" value="1"/>
</dbReference>
<sequence length="263" mass="29378">MVFTVWASHNVYLDECHNEVKPSPTDATDYYNYKGWYSIVLLAVVDYRLGYFYDNILFLLTCIYIFIYKSRYRFLYVNIGAPGRCNDSQIYNASLLKQMMDHNELLTNNKMEIGGIQMPICIIGDSAFRFSTSLMKPYAFSLALTETQKLFNYKLSKCRRVVENAFGHLKAENVIMPCSFSSLFFIYLVISSDNWSNFSITFLLLSDLFSFFAGTEIFGDGDGDDDGSGDGVGSGDGDDSSIGASGIPTADILSLSSILSNAS</sequence>
<feature type="domain" description="DDE Tnp4" evidence="5">
    <location>
        <begin position="62"/>
        <end position="171"/>
    </location>
</feature>
<evidence type="ECO:0000256" key="3">
    <source>
        <dbReference type="SAM" id="MobiDB-lite"/>
    </source>
</evidence>
<feature type="transmembrane region" description="Helical" evidence="4">
    <location>
        <begin position="50"/>
        <end position="68"/>
    </location>
</feature>
<dbReference type="AlphaFoldDB" id="A0A0A1WWQ2"/>
<dbReference type="EMBL" id="GBXI01011479">
    <property type="protein sequence ID" value="JAD02813.1"/>
    <property type="molecule type" value="Transcribed_RNA"/>
</dbReference>
<keyword evidence="4" id="KW-0472">Membrane</keyword>
<evidence type="ECO:0000313" key="6">
    <source>
        <dbReference type="EMBL" id="JAD02813.1"/>
    </source>
</evidence>
<evidence type="ECO:0000259" key="5">
    <source>
        <dbReference type="Pfam" id="PF13359"/>
    </source>
</evidence>
<gene>
    <name evidence="6" type="primary">At1g32860</name>
    <name evidence="6" type="ORF">g.53188</name>
</gene>
<keyword evidence="2" id="KW-0479">Metal-binding</keyword>
<evidence type="ECO:0000256" key="2">
    <source>
        <dbReference type="ARBA" id="ARBA00022723"/>
    </source>
</evidence>
<keyword evidence="4" id="KW-1133">Transmembrane helix</keyword>
<keyword evidence="4" id="KW-0812">Transmembrane</keyword>
<reference evidence="6" key="2">
    <citation type="journal article" date="2015" name="Gigascience">
        <title>Reconstructing a comprehensive transcriptome assembly of a white-pupal translocated strain of the pest fruit fly Bactrocera cucurbitae.</title>
        <authorList>
            <person name="Sim S.B."/>
            <person name="Calla B."/>
            <person name="Hall B."/>
            <person name="DeRego T."/>
            <person name="Geib S.M."/>
        </authorList>
    </citation>
    <scope>NUCLEOTIDE SEQUENCE</scope>
</reference>
<accession>A0A0A1WWQ2</accession>
<comment type="cofactor">
    <cofactor evidence="1">
        <name>a divalent metal cation</name>
        <dbReference type="ChEBI" id="CHEBI:60240"/>
    </cofactor>
</comment>
<dbReference type="GO" id="GO:0046872">
    <property type="term" value="F:metal ion binding"/>
    <property type="evidence" value="ECO:0007669"/>
    <property type="project" value="UniProtKB-KW"/>
</dbReference>
<proteinExistence type="predicted"/>
<evidence type="ECO:0000256" key="1">
    <source>
        <dbReference type="ARBA" id="ARBA00001968"/>
    </source>
</evidence>
<dbReference type="InterPro" id="IPR027806">
    <property type="entry name" value="HARBI1_dom"/>
</dbReference>
<organism evidence="6">
    <name type="scientific">Zeugodacus cucurbitae</name>
    <name type="common">Melon fruit fly</name>
    <name type="synonym">Bactrocera cucurbitae</name>
    <dbReference type="NCBI Taxonomy" id="28588"/>
    <lineage>
        <taxon>Eukaryota</taxon>
        <taxon>Metazoa</taxon>
        <taxon>Ecdysozoa</taxon>
        <taxon>Arthropoda</taxon>
        <taxon>Hexapoda</taxon>
        <taxon>Insecta</taxon>
        <taxon>Pterygota</taxon>
        <taxon>Neoptera</taxon>
        <taxon>Endopterygota</taxon>
        <taxon>Diptera</taxon>
        <taxon>Brachycera</taxon>
        <taxon>Muscomorpha</taxon>
        <taxon>Tephritoidea</taxon>
        <taxon>Tephritidae</taxon>
        <taxon>Zeugodacus</taxon>
        <taxon>Zeugodacus</taxon>
    </lineage>
</organism>
<evidence type="ECO:0000256" key="4">
    <source>
        <dbReference type="SAM" id="Phobius"/>
    </source>
</evidence>
<reference evidence="6" key="1">
    <citation type="submission" date="2014-11" db="EMBL/GenBank/DDBJ databases">
        <authorList>
            <person name="Geib S."/>
        </authorList>
    </citation>
    <scope>NUCLEOTIDE SEQUENCE</scope>
</reference>